<evidence type="ECO:0000313" key="6">
    <source>
        <dbReference type="Proteomes" id="UP000887540"/>
    </source>
</evidence>
<accession>A0A914CCN0</accession>
<dbReference type="PROSITE" id="PS01032">
    <property type="entry name" value="PPM_1"/>
    <property type="match status" value="1"/>
</dbReference>
<organism evidence="6 7">
    <name type="scientific">Acrobeloides nanus</name>
    <dbReference type="NCBI Taxonomy" id="290746"/>
    <lineage>
        <taxon>Eukaryota</taxon>
        <taxon>Metazoa</taxon>
        <taxon>Ecdysozoa</taxon>
        <taxon>Nematoda</taxon>
        <taxon>Chromadorea</taxon>
        <taxon>Rhabditida</taxon>
        <taxon>Tylenchina</taxon>
        <taxon>Cephalobomorpha</taxon>
        <taxon>Cephaloboidea</taxon>
        <taxon>Cephalobidae</taxon>
        <taxon>Acrobeloides</taxon>
    </lineage>
</organism>
<dbReference type="GO" id="GO:0004741">
    <property type="term" value="F:[pyruvate dehydrogenase (acetyl-transferring)]-phosphatase activity"/>
    <property type="evidence" value="ECO:0007669"/>
    <property type="project" value="TreeGrafter"/>
</dbReference>
<evidence type="ECO:0000313" key="7">
    <source>
        <dbReference type="WBParaSite" id="ACRNAN_Path_765.g2900.t1"/>
    </source>
</evidence>
<keyword evidence="3 4" id="KW-0904">Protein phosphatase</keyword>
<evidence type="ECO:0000256" key="3">
    <source>
        <dbReference type="ARBA" id="ARBA00022912"/>
    </source>
</evidence>
<dbReference type="Pfam" id="PF00481">
    <property type="entry name" value="PP2C"/>
    <property type="match status" value="1"/>
</dbReference>
<dbReference type="CDD" id="cd00143">
    <property type="entry name" value="PP2Cc"/>
    <property type="match status" value="1"/>
</dbReference>
<dbReference type="PROSITE" id="PS51746">
    <property type="entry name" value="PPM_2"/>
    <property type="match status" value="1"/>
</dbReference>
<keyword evidence="2 4" id="KW-0378">Hydrolase</keyword>
<dbReference type="InterPro" id="IPR036457">
    <property type="entry name" value="PPM-type-like_dom_sf"/>
</dbReference>
<dbReference type="WBParaSite" id="ACRNAN_Path_765.g2900.t1">
    <property type="protein sequence ID" value="ACRNAN_Path_765.g2900.t1"/>
    <property type="gene ID" value="ACRNAN_Path_765.g2900"/>
</dbReference>
<keyword evidence="1" id="KW-0479">Metal-binding</keyword>
<dbReference type="GO" id="GO:0005739">
    <property type="term" value="C:mitochondrion"/>
    <property type="evidence" value="ECO:0007669"/>
    <property type="project" value="TreeGrafter"/>
</dbReference>
<evidence type="ECO:0000256" key="4">
    <source>
        <dbReference type="RuleBase" id="RU003465"/>
    </source>
</evidence>
<protein>
    <submittedName>
        <fullName evidence="7">PPM-type phosphatase domain-containing protein</fullName>
    </submittedName>
</protein>
<dbReference type="Gene3D" id="3.60.40.10">
    <property type="entry name" value="PPM-type phosphatase domain"/>
    <property type="match status" value="1"/>
</dbReference>
<dbReference type="GO" id="GO:0046872">
    <property type="term" value="F:metal ion binding"/>
    <property type="evidence" value="ECO:0007669"/>
    <property type="project" value="UniProtKB-KW"/>
</dbReference>
<evidence type="ECO:0000256" key="2">
    <source>
        <dbReference type="ARBA" id="ARBA00022801"/>
    </source>
</evidence>
<reference evidence="7" key="1">
    <citation type="submission" date="2022-11" db="UniProtKB">
        <authorList>
            <consortium name="WormBaseParasite"/>
        </authorList>
    </citation>
    <scope>IDENTIFICATION</scope>
</reference>
<dbReference type="InterPro" id="IPR015655">
    <property type="entry name" value="PP2C"/>
</dbReference>
<comment type="similarity">
    <text evidence="4">Belongs to the PP2C family.</text>
</comment>
<dbReference type="Proteomes" id="UP000887540">
    <property type="component" value="Unplaced"/>
</dbReference>
<evidence type="ECO:0000259" key="5">
    <source>
        <dbReference type="PROSITE" id="PS51746"/>
    </source>
</evidence>
<dbReference type="PANTHER" id="PTHR13832:SF792">
    <property type="entry name" value="GM14286P"/>
    <property type="match status" value="1"/>
</dbReference>
<dbReference type="PANTHER" id="PTHR13832">
    <property type="entry name" value="PROTEIN PHOSPHATASE 2C"/>
    <property type="match status" value="1"/>
</dbReference>
<dbReference type="InterPro" id="IPR000222">
    <property type="entry name" value="PP2C_BS"/>
</dbReference>
<evidence type="ECO:0000256" key="1">
    <source>
        <dbReference type="ARBA" id="ARBA00022723"/>
    </source>
</evidence>
<dbReference type="SUPFAM" id="SSF81606">
    <property type="entry name" value="PP2C-like"/>
    <property type="match status" value="1"/>
</dbReference>
<dbReference type="SMART" id="SM00332">
    <property type="entry name" value="PP2Cc"/>
    <property type="match status" value="1"/>
</dbReference>
<dbReference type="InterPro" id="IPR001932">
    <property type="entry name" value="PPM-type_phosphatase-like_dom"/>
</dbReference>
<name>A0A914CCN0_9BILA</name>
<keyword evidence="6" id="KW-1185">Reference proteome</keyword>
<dbReference type="AlphaFoldDB" id="A0A914CCN0"/>
<sequence>MFFRRYFHYEAQRLIRTRSSTDAHLRANEKTIVLNEGAITRIDVSQLAANSPIEDYFSAAKCRPSGAHLFGVFDGHAGAACSRHVSTRLFDYCCAATLVKHIIEDVALNERLQWLFSSADTRLPSFMREQHVNNVIKFMDKFKSNTEVYNVRKSLQSAFMALDEDISNGALPDSKGQVCRMSASIAASGSCATVGHIRKNHLHVANIGDSAAILGVCHHNAMIARQLSRSHSTDNDDEVQRLRSAHPISESGSLLKGGRLLGELIPLRAFGDLRYKWPKELQKVVLEPLGVSPPVSLFTPPYLTALPEVFYHRLTPNDKFLVLATDGLWEWLDPDTVVRLIMDHSLGAETLSLYQPKSGLTLREVALELEQRADRRKVSRPIDDNSATHVIRNALGGVGETSLQYEKLHESLSLAPGMARHYRDDVTVIVVHFNEEYLTKNASGDDVIRKEVH</sequence>
<proteinExistence type="inferred from homology"/>
<feature type="domain" description="PPM-type phosphatase" evidence="5">
    <location>
        <begin position="39"/>
        <end position="433"/>
    </location>
</feature>